<dbReference type="EMBL" id="SMBI01000028">
    <property type="protein sequence ID" value="TCU13190.1"/>
    <property type="molecule type" value="Genomic_DNA"/>
</dbReference>
<name>A0AAX2QAS3_9HYPH</name>
<comment type="caution">
    <text evidence="1">The sequence shown here is derived from an EMBL/GenBank/DDBJ whole genome shotgun (WGS) entry which is preliminary data.</text>
</comment>
<gene>
    <name evidence="1" type="ORF">EV131_1281</name>
</gene>
<feature type="non-terminal residue" evidence="1">
    <location>
        <position position="25"/>
    </location>
</feature>
<sequence>MAWNWELAGWPKFEWNPELLREREL</sequence>
<reference evidence="1 2" key="1">
    <citation type="submission" date="2019-03" db="EMBL/GenBank/DDBJ databases">
        <title>Genomic Encyclopedia of Type Strains, Phase IV (KMG-V): Genome sequencing to study the core and pangenomes of soil and plant-associated prokaryotes.</title>
        <authorList>
            <person name="Whitman W."/>
        </authorList>
    </citation>
    <scope>NUCLEOTIDE SEQUENCE [LARGE SCALE GENOMIC DNA]</scope>
    <source>
        <strain evidence="1 2">FB403</strain>
    </source>
</reference>
<dbReference type="Proteomes" id="UP000295021">
    <property type="component" value="Unassembled WGS sequence"/>
</dbReference>
<evidence type="ECO:0000313" key="2">
    <source>
        <dbReference type="Proteomes" id="UP000295021"/>
    </source>
</evidence>
<organism evidence="1 2">
    <name type="scientific">Rhizobium laguerreae</name>
    <dbReference type="NCBI Taxonomy" id="1076926"/>
    <lineage>
        <taxon>Bacteria</taxon>
        <taxon>Pseudomonadati</taxon>
        <taxon>Pseudomonadota</taxon>
        <taxon>Alphaproteobacteria</taxon>
        <taxon>Hyphomicrobiales</taxon>
        <taxon>Rhizobiaceae</taxon>
        <taxon>Rhizobium/Agrobacterium group</taxon>
        <taxon>Rhizobium</taxon>
    </lineage>
</organism>
<proteinExistence type="predicted"/>
<dbReference type="AlphaFoldDB" id="A0AAX2QAS3"/>
<evidence type="ECO:0000313" key="1">
    <source>
        <dbReference type="EMBL" id="TCU13190.1"/>
    </source>
</evidence>
<protein>
    <recommendedName>
        <fullName evidence="3">DUF4172 domain-containing protein</fullName>
    </recommendedName>
</protein>
<evidence type="ECO:0008006" key="3">
    <source>
        <dbReference type="Google" id="ProtNLM"/>
    </source>
</evidence>
<accession>A0AAX2QAS3</accession>